<dbReference type="EMBL" id="VDMD01000037">
    <property type="protein sequence ID" value="TRM58339.1"/>
    <property type="molecule type" value="Genomic_DNA"/>
</dbReference>
<name>A0A550C0L1_9AGAR</name>
<proteinExistence type="predicted"/>
<organism evidence="1 2">
    <name type="scientific">Schizophyllum amplum</name>
    <dbReference type="NCBI Taxonomy" id="97359"/>
    <lineage>
        <taxon>Eukaryota</taxon>
        <taxon>Fungi</taxon>
        <taxon>Dikarya</taxon>
        <taxon>Basidiomycota</taxon>
        <taxon>Agaricomycotina</taxon>
        <taxon>Agaricomycetes</taxon>
        <taxon>Agaricomycetidae</taxon>
        <taxon>Agaricales</taxon>
        <taxon>Schizophyllaceae</taxon>
        <taxon>Schizophyllum</taxon>
    </lineage>
</organism>
<comment type="caution">
    <text evidence="1">The sequence shown here is derived from an EMBL/GenBank/DDBJ whole genome shotgun (WGS) entry which is preliminary data.</text>
</comment>
<reference evidence="1 2" key="1">
    <citation type="journal article" date="2019" name="New Phytol.">
        <title>Comparative genomics reveals unique wood-decay strategies and fruiting body development in the Schizophyllaceae.</title>
        <authorList>
            <person name="Almasi E."/>
            <person name="Sahu N."/>
            <person name="Krizsan K."/>
            <person name="Balint B."/>
            <person name="Kovacs G.M."/>
            <person name="Kiss B."/>
            <person name="Cseklye J."/>
            <person name="Drula E."/>
            <person name="Henrissat B."/>
            <person name="Nagy I."/>
            <person name="Chovatia M."/>
            <person name="Adam C."/>
            <person name="LaButti K."/>
            <person name="Lipzen A."/>
            <person name="Riley R."/>
            <person name="Grigoriev I.V."/>
            <person name="Nagy L.G."/>
        </authorList>
    </citation>
    <scope>NUCLEOTIDE SEQUENCE [LARGE SCALE GENOMIC DNA]</scope>
    <source>
        <strain evidence="1 2">NL-1724</strain>
    </source>
</reference>
<sequence length="164" mass="18534">MRTTLPPPPTKPSVLRPVESVSLFALEPVFCYLNTLPQPPTITHHQWTPSPRSTSSTTRCRCALKSRRLPSSGTRTNFSGLVAQSSISANVSSDAKLWTTSSTGSQRRFAVRLRRRILRYRMTMRTLNLYAASRFYTIATLRSDCLQSRKSLCRCRPCPPRAPF</sequence>
<dbReference type="Proteomes" id="UP000320762">
    <property type="component" value="Unassembled WGS sequence"/>
</dbReference>
<evidence type="ECO:0000313" key="1">
    <source>
        <dbReference type="EMBL" id="TRM58339.1"/>
    </source>
</evidence>
<gene>
    <name evidence="1" type="ORF">BD626DRAFT_187238</name>
</gene>
<dbReference type="AlphaFoldDB" id="A0A550C0L1"/>
<keyword evidence="2" id="KW-1185">Reference proteome</keyword>
<accession>A0A550C0L1</accession>
<evidence type="ECO:0000313" key="2">
    <source>
        <dbReference type="Proteomes" id="UP000320762"/>
    </source>
</evidence>
<protein>
    <submittedName>
        <fullName evidence="1">Uncharacterized protein</fullName>
    </submittedName>
</protein>